<comment type="caution">
    <text evidence="5">The sequence shown here is derived from an EMBL/GenBank/DDBJ whole genome shotgun (WGS) entry which is preliminary data.</text>
</comment>
<name>A0ABS2KVG2_9NOCA</name>
<dbReference type="InterPro" id="IPR029052">
    <property type="entry name" value="Metallo-depent_PP-like"/>
</dbReference>
<reference evidence="5 6" key="1">
    <citation type="submission" date="2021-01" db="EMBL/GenBank/DDBJ databases">
        <title>Genomics of switchgrass bacterial isolates.</title>
        <authorList>
            <person name="Shade A."/>
        </authorList>
    </citation>
    <scope>NUCLEOTIDE SEQUENCE [LARGE SCALE GENOMIC DNA]</scope>
    <source>
        <strain evidence="5 6">PvP111</strain>
    </source>
</reference>
<dbReference type="InterPro" id="IPR051158">
    <property type="entry name" value="Metallophosphoesterase_sf"/>
</dbReference>
<keyword evidence="2" id="KW-0378">Hydrolase</keyword>
<accession>A0ABS2KVG2</accession>
<evidence type="ECO:0000256" key="3">
    <source>
        <dbReference type="SAM" id="Phobius"/>
    </source>
</evidence>
<evidence type="ECO:0000259" key="4">
    <source>
        <dbReference type="Pfam" id="PF00149"/>
    </source>
</evidence>
<feature type="domain" description="Calcineurin-like phosphoesterase" evidence="4">
    <location>
        <begin position="168"/>
        <end position="337"/>
    </location>
</feature>
<dbReference type="Proteomes" id="UP000703038">
    <property type="component" value="Unassembled WGS sequence"/>
</dbReference>
<feature type="transmembrane region" description="Helical" evidence="3">
    <location>
        <begin position="49"/>
        <end position="70"/>
    </location>
</feature>
<keyword evidence="3" id="KW-1133">Transmembrane helix</keyword>
<gene>
    <name evidence="5" type="ORF">JOE42_002667</name>
</gene>
<evidence type="ECO:0000256" key="2">
    <source>
        <dbReference type="ARBA" id="ARBA00022801"/>
    </source>
</evidence>
<organism evidence="5 6">
    <name type="scientific">Rhodococcoides corynebacterioides</name>
    <dbReference type="NCBI Taxonomy" id="53972"/>
    <lineage>
        <taxon>Bacteria</taxon>
        <taxon>Bacillati</taxon>
        <taxon>Actinomycetota</taxon>
        <taxon>Actinomycetes</taxon>
        <taxon>Mycobacteriales</taxon>
        <taxon>Nocardiaceae</taxon>
        <taxon>Rhodococcoides</taxon>
    </lineage>
</organism>
<dbReference type="InterPro" id="IPR004843">
    <property type="entry name" value="Calcineurin-like_PHP"/>
</dbReference>
<proteinExistence type="predicted"/>
<keyword evidence="1" id="KW-0479">Metal-binding</keyword>
<protein>
    <submittedName>
        <fullName evidence="5">MPP superfamily phosphohydrolase</fullName>
    </submittedName>
</protein>
<keyword evidence="6" id="KW-1185">Reference proteome</keyword>
<dbReference type="CDD" id="cd07385">
    <property type="entry name" value="MPP_YkuE_C"/>
    <property type="match status" value="1"/>
</dbReference>
<dbReference type="EMBL" id="JAFBBK010000001">
    <property type="protein sequence ID" value="MBM7415934.1"/>
    <property type="molecule type" value="Genomic_DNA"/>
</dbReference>
<dbReference type="PANTHER" id="PTHR31302:SF31">
    <property type="entry name" value="PHOSPHODIESTERASE YAEI"/>
    <property type="match status" value="1"/>
</dbReference>
<feature type="transmembrane region" description="Helical" evidence="3">
    <location>
        <begin position="21"/>
        <end position="43"/>
    </location>
</feature>
<dbReference type="SUPFAM" id="SSF56300">
    <property type="entry name" value="Metallo-dependent phosphatases"/>
    <property type="match status" value="1"/>
</dbReference>
<dbReference type="RefSeq" id="WP_204868872.1">
    <property type="nucleotide sequence ID" value="NZ_JAFBBK010000001.1"/>
</dbReference>
<feature type="transmembrane region" description="Helical" evidence="3">
    <location>
        <begin position="91"/>
        <end position="115"/>
    </location>
</feature>
<feature type="transmembrane region" description="Helical" evidence="3">
    <location>
        <begin position="121"/>
        <end position="140"/>
    </location>
</feature>
<keyword evidence="3" id="KW-0472">Membrane</keyword>
<keyword evidence="3" id="KW-0812">Transmembrane</keyword>
<evidence type="ECO:0000256" key="1">
    <source>
        <dbReference type="ARBA" id="ARBA00022723"/>
    </source>
</evidence>
<dbReference type="PANTHER" id="PTHR31302">
    <property type="entry name" value="TRANSMEMBRANE PROTEIN WITH METALLOPHOSPHOESTERASE DOMAIN-RELATED"/>
    <property type="match status" value="1"/>
</dbReference>
<dbReference type="Pfam" id="PF00149">
    <property type="entry name" value="Metallophos"/>
    <property type="match status" value="1"/>
</dbReference>
<dbReference type="Gene3D" id="3.60.21.10">
    <property type="match status" value="1"/>
</dbReference>
<evidence type="ECO:0000313" key="6">
    <source>
        <dbReference type="Proteomes" id="UP000703038"/>
    </source>
</evidence>
<sequence>MSDHSVPGEVRESTPSGGPPVGRLAVVTIVLAILFGTPLWTLAYTGADWPIAARITATVVAVGAAAALVVGMAKGHGRAHSDRWARIGDTLLGLVWIAFVWSVIGLVVRLGLGLVGVDDPLRSRIVAGAVLAVIVALAVWGRREAMRLPRTKHVTVTLDRLGAGLDGLRIVLVTDTHYGPIERSVWSSDVVAEINRQDADIVCHVGDLADGSVERRREQVAPLERVHAKSARVYVTGNHEYFGEAQEWLDHMTSLGWDSLHNRHITVMRGGDRLVVAGVDDRTARGSGEVGHGADLTAALTDAEPSLPIFLLAHQPKQIDAAVAAGVDLQVSGHTHGGQIWPFGLLVRLDQPVVHGLSRHGARTQLYTSRGTGFWGPPFRVFAPSEITVLTLRSSSLV</sequence>
<evidence type="ECO:0000313" key="5">
    <source>
        <dbReference type="EMBL" id="MBM7415934.1"/>
    </source>
</evidence>